<dbReference type="EMBL" id="CAJNIZ010045084">
    <property type="protein sequence ID" value="CAE7709929.1"/>
    <property type="molecule type" value="Genomic_DNA"/>
</dbReference>
<sequence>AAIRAKEKEGQKAARERYIQVFRDVHGPLTGALVCAFKGWRGEAKHLKACDQYAASYYDTEGRCWKLLKDLEAHFGKLLEEGKENDLPDIAAAKEAIATDENGRVINIARTQNKVEDWTQSQARDPNKPVVPL</sequence>
<keyword evidence="2" id="KW-1185">Reference proteome</keyword>
<protein>
    <submittedName>
        <fullName evidence="1">Uncharacterized protein</fullName>
    </submittedName>
</protein>
<comment type="caution">
    <text evidence="1">The sequence shown here is derived from an EMBL/GenBank/DDBJ whole genome shotgun (WGS) entry which is preliminary data.</text>
</comment>
<gene>
    <name evidence="1" type="ORF">SPIL2461_LOCUS20113</name>
</gene>
<dbReference type="OrthoDB" id="434444at2759"/>
<feature type="non-terminal residue" evidence="1">
    <location>
        <position position="133"/>
    </location>
</feature>
<proteinExistence type="predicted"/>
<evidence type="ECO:0000313" key="2">
    <source>
        <dbReference type="Proteomes" id="UP000649617"/>
    </source>
</evidence>
<feature type="non-terminal residue" evidence="1">
    <location>
        <position position="1"/>
    </location>
</feature>
<dbReference type="Proteomes" id="UP000649617">
    <property type="component" value="Unassembled WGS sequence"/>
</dbReference>
<evidence type="ECO:0000313" key="1">
    <source>
        <dbReference type="EMBL" id="CAE7709929.1"/>
    </source>
</evidence>
<accession>A0A812WVV5</accession>
<organism evidence="1 2">
    <name type="scientific">Symbiodinium pilosum</name>
    <name type="common">Dinoflagellate</name>
    <dbReference type="NCBI Taxonomy" id="2952"/>
    <lineage>
        <taxon>Eukaryota</taxon>
        <taxon>Sar</taxon>
        <taxon>Alveolata</taxon>
        <taxon>Dinophyceae</taxon>
        <taxon>Suessiales</taxon>
        <taxon>Symbiodiniaceae</taxon>
        <taxon>Symbiodinium</taxon>
    </lineage>
</organism>
<name>A0A812WVV5_SYMPI</name>
<reference evidence="1" key="1">
    <citation type="submission" date="2021-02" db="EMBL/GenBank/DDBJ databases">
        <authorList>
            <person name="Dougan E. K."/>
            <person name="Rhodes N."/>
            <person name="Thang M."/>
            <person name="Chan C."/>
        </authorList>
    </citation>
    <scope>NUCLEOTIDE SEQUENCE</scope>
</reference>
<dbReference type="AlphaFoldDB" id="A0A812WVV5"/>